<feature type="transmembrane region" description="Helical" evidence="1">
    <location>
        <begin position="252"/>
        <end position="273"/>
    </location>
</feature>
<feature type="transmembrane region" description="Helical" evidence="1">
    <location>
        <begin position="126"/>
        <end position="146"/>
    </location>
</feature>
<feature type="transmembrane region" description="Helical" evidence="1">
    <location>
        <begin position="341"/>
        <end position="361"/>
    </location>
</feature>
<organism evidence="2 3">
    <name type="scientific">Candidatus Desulfolinea nitratireducens</name>
    <dbReference type="NCBI Taxonomy" id="2841698"/>
    <lineage>
        <taxon>Bacteria</taxon>
        <taxon>Bacillati</taxon>
        <taxon>Chloroflexota</taxon>
        <taxon>Anaerolineae</taxon>
        <taxon>Anaerolineales</taxon>
        <taxon>Anaerolineales incertae sedis</taxon>
        <taxon>Candidatus Desulfolinea</taxon>
    </lineage>
</organism>
<evidence type="ECO:0000256" key="1">
    <source>
        <dbReference type="SAM" id="Phobius"/>
    </source>
</evidence>
<keyword evidence="1" id="KW-0472">Membrane</keyword>
<feature type="transmembrane region" description="Helical" evidence="1">
    <location>
        <begin position="423"/>
        <end position="443"/>
    </location>
</feature>
<evidence type="ECO:0000313" key="3">
    <source>
        <dbReference type="Proteomes" id="UP000614469"/>
    </source>
</evidence>
<feature type="transmembrane region" description="Helical" evidence="1">
    <location>
        <begin position="285"/>
        <end position="307"/>
    </location>
</feature>
<evidence type="ECO:0000313" key="2">
    <source>
        <dbReference type="EMBL" id="MBC8336019.1"/>
    </source>
</evidence>
<feature type="transmembrane region" description="Helical" evidence="1">
    <location>
        <begin position="21"/>
        <end position="47"/>
    </location>
</feature>
<dbReference type="PANTHER" id="PTHR10790:SF51">
    <property type="entry name" value="TETRATRICOPEPTIDE REPEAT PROTEIN"/>
    <property type="match status" value="1"/>
</dbReference>
<comment type="caution">
    <text evidence="2">The sequence shown here is derived from an EMBL/GenBank/DDBJ whole genome shotgun (WGS) entry which is preliminary data.</text>
</comment>
<feature type="transmembrane region" description="Helical" evidence="1">
    <location>
        <begin position="158"/>
        <end position="177"/>
    </location>
</feature>
<dbReference type="AlphaFoldDB" id="A0A8J6NML9"/>
<dbReference type="Pfam" id="PF10060">
    <property type="entry name" value="DUF2298"/>
    <property type="match status" value="1"/>
</dbReference>
<proteinExistence type="predicted"/>
<feature type="transmembrane region" description="Helical" evidence="1">
    <location>
        <begin position="212"/>
        <end position="232"/>
    </location>
</feature>
<dbReference type="InterPro" id="IPR018746">
    <property type="entry name" value="DUF2298"/>
</dbReference>
<keyword evidence="1" id="KW-0812">Transmembrane</keyword>
<reference evidence="2 3" key="1">
    <citation type="submission" date="2020-08" db="EMBL/GenBank/DDBJ databases">
        <title>Bridging the membrane lipid divide: bacteria of the FCB group superphylum have the potential to synthesize archaeal ether lipids.</title>
        <authorList>
            <person name="Villanueva L."/>
            <person name="Von Meijenfeldt F.A.B."/>
            <person name="Westbye A.B."/>
            <person name="Yadav S."/>
            <person name="Hopmans E.C."/>
            <person name="Dutilh B.E."/>
            <person name="Sinninghe Damste J.S."/>
        </authorList>
    </citation>
    <scope>NUCLEOTIDE SEQUENCE [LARGE SCALE GENOMIC DNA]</scope>
    <source>
        <strain evidence="2">NIOZ-UU36</strain>
    </source>
</reference>
<dbReference type="EMBL" id="JACNJN010000136">
    <property type="protein sequence ID" value="MBC8336019.1"/>
    <property type="molecule type" value="Genomic_DNA"/>
</dbReference>
<dbReference type="Proteomes" id="UP000614469">
    <property type="component" value="Unassembled WGS sequence"/>
</dbReference>
<dbReference type="NCBIfam" id="TIGR03662">
    <property type="entry name" value="Chlor_Arch_YYY"/>
    <property type="match status" value="1"/>
</dbReference>
<protein>
    <recommendedName>
        <fullName evidence="4">Glycosyltransferase RgtA/B/C/D-like domain-containing protein</fullName>
    </recommendedName>
</protein>
<keyword evidence="1" id="KW-1133">Transmembrane helix</keyword>
<name>A0A8J6NML9_9CHLR</name>
<accession>A0A8J6NML9</accession>
<feature type="non-terminal residue" evidence="2">
    <location>
        <position position="1"/>
    </location>
</feature>
<dbReference type="PANTHER" id="PTHR10790">
    <property type="entry name" value="TPR-DOMAIN CONTAINING PROTEIN"/>
    <property type="match status" value="1"/>
</dbReference>
<sequence>RHQTLDSRHQTLDDSPRHSRFNFHYSALLAPLFLLLISNFEGFLAIIHQYKFFWPSGSSKFNFWIWLDMKELSQDPATLTPIPERFWWWWRASRVIQDYDLLGNFRETIDEFPFFSFLLGDLHPHVLSMPFALLAIAVALNIFLGGWRGETKILTFRFHLKPLGLFSVALILGGLAFLNTWDILIAAALIASAYLLSRIHEDGWSWSRLEDFLYFGLLTGIAAILLYLPFYLGFASQAGGILPNLINPTRGAHLWVMFGTLLLPIFFWMIYLWRSEKTPVNWRSGFALALGLPLFLWLFSWLIAWGISRVNPGLAMPFLDSQNLSSLGELFSAATPRRLEYIAGALTLLFVTGGSLSLLWNPHLSSARGRGTDSPLVSRGELKRGGTSFTLLLILLGSLLVLAPEYFYLRDQFGTRMNTIFKFYYQAWLLWSLAAAYGAASLLQKLRGGWDRVHRTGLALLLIAGLIYPVFGVISKTDSFSSPADWTLDGAAHITRSNPDEAAAIVWLQSAPDGIVLEAVGGSYTGYARISTNSGLPTLLGWPGHEAQWRGGYAEMGSRQKDIEMIYTTSDWDTTKAFLDHYQVRYVVVGLLEKSTYHVDETKFQHFLEPVFSQGATTIYLVP</sequence>
<feature type="transmembrane region" description="Helical" evidence="1">
    <location>
        <begin position="455"/>
        <end position="474"/>
    </location>
</feature>
<feature type="transmembrane region" description="Helical" evidence="1">
    <location>
        <begin position="183"/>
        <end position="200"/>
    </location>
</feature>
<evidence type="ECO:0008006" key="4">
    <source>
        <dbReference type="Google" id="ProtNLM"/>
    </source>
</evidence>
<gene>
    <name evidence="2" type="ORF">H8E29_12195</name>
</gene>
<feature type="transmembrane region" description="Helical" evidence="1">
    <location>
        <begin position="382"/>
        <end position="403"/>
    </location>
</feature>